<dbReference type="SUPFAM" id="SSF54427">
    <property type="entry name" value="NTF2-like"/>
    <property type="match status" value="1"/>
</dbReference>
<dbReference type="InterPro" id="IPR009959">
    <property type="entry name" value="Cyclase_SnoaL-like"/>
</dbReference>
<name>A0ABP4WR26_9MICO</name>
<dbReference type="EMBL" id="BAAAPN010000041">
    <property type="protein sequence ID" value="GAA1757286.1"/>
    <property type="molecule type" value="Genomic_DNA"/>
</dbReference>
<evidence type="ECO:0000313" key="2">
    <source>
        <dbReference type="Proteomes" id="UP001501475"/>
    </source>
</evidence>
<dbReference type="Pfam" id="PF07366">
    <property type="entry name" value="SnoaL"/>
    <property type="match status" value="1"/>
</dbReference>
<gene>
    <name evidence="1" type="ORF">GCM10009810_15940</name>
</gene>
<sequence length="110" mass="12300">MAHADRATVLERYARYLAACNSRAWSELGSYVADEVLVNGRMRTRTEYVADLQILCESFPDYRWTLVRVLADGDWLAVHLHDTGTPAGGLRRRPGRWSNCSTAVCKGSPA</sequence>
<dbReference type="RefSeq" id="WP_344064522.1">
    <property type="nucleotide sequence ID" value="NZ_BAAAPN010000041.1"/>
</dbReference>
<proteinExistence type="predicted"/>
<evidence type="ECO:0008006" key="3">
    <source>
        <dbReference type="Google" id="ProtNLM"/>
    </source>
</evidence>
<comment type="caution">
    <text evidence="1">The sequence shown here is derived from an EMBL/GenBank/DDBJ whole genome shotgun (WGS) entry which is preliminary data.</text>
</comment>
<accession>A0ABP4WR26</accession>
<protein>
    <recommendedName>
        <fullName evidence="3">SnoaL-like domain-containing protein</fullName>
    </recommendedName>
</protein>
<dbReference type="InterPro" id="IPR032710">
    <property type="entry name" value="NTF2-like_dom_sf"/>
</dbReference>
<dbReference type="Gene3D" id="3.10.450.50">
    <property type="match status" value="1"/>
</dbReference>
<reference evidence="2" key="1">
    <citation type="journal article" date="2019" name="Int. J. Syst. Evol. Microbiol.">
        <title>The Global Catalogue of Microorganisms (GCM) 10K type strain sequencing project: providing services to taxonomists for standard genome sequencing and annotation.</title>
        <authorList>
            <consortium name="The Broad Institute Genomics Platform"/>
            <consortium name="The Broad Institute Genome Sequencing Center for Infectious Disease"/>
            <person name="Wu L."/>
            <person name="Ma J."/>
        </authorList>
    </citation>
    <scope>NUCLEOTIDE SEQUENCE [LARGE SCALE GENOMIC DNA]</scope>
    <source>
        <strain evidence="2">JCM 15591</strain>
    </source>
</reference>
<dbReference type="Proteomes" id="UP001501475">
    <property type="component" value="Unassembled WGS sequence"/>
</dbReference>
<keyword evidence="2" id="KW-1185">Reference proteome</keyword>
<organism evidence="1 2">
    <name type="scientific">Nostocoides vanveenii</name>
    <dbReference type="NCBI Taxonomy" id="330835"/>
    <lineage>
        <taxon>Bacteria</taxon>
        <taxon>Bacillati</taxon>
        <taxon>Actinomycetota</taxon>
        <taxon>Actinomycetes</taxon>
        <taxon>Micrococcales</taxon>
        <taxon>Intrasporangiaceae</taxon>
        <taxon>Nostocoides</taxon>
    </lineage>
</organism>
<evidence type="ECO:0000313" key="1">
    <source>
        <dbReference type="EMBL" id="GAA1757286.1"/>
    </source>
</evidence>